<evidence type="ECO:0000259" key="1">
    <source>
        <dbReference type="Pfam" id="PF13403"/>
    </source>
</evidence>
<dbReference type="Proteomes" id="UP001220964">
    <property type="component" value="Unassembled WGS sequence"/>
</dbReference>
<comment type="caution">
    <text evidence="2">The sequence shown here is derived from an EMBL/GenBank/DDBJ whole genome shotgun (WGS) entry which is preliminary data.</text>
</comment>
<evidence type="ECO:0000313" key="3">
    <source>
        <dbReference type="Proteomes" id="UP001220964"/>
    </source>
</evidence>
<dbReference type="InterPro" id="IPR036844">
    <property type="entry name" value="Hint_dom_sf"/>
</dbReference>
<dbReference type="EMBL" id="JARGYC010000006">
    <property type="protein sequence ID" value="MDF0599850.1"/>
    <property type="molecule type" value="Genomic_DNA"/>
</dbReference>
<dbReference type="AlphaFoldDB" id="A0AAE3NRY4"/>
<evidence type="ECO:0000313" key="2">
    <source>
        <dbReference type="EMBL" id="MDF0599850.1"/>
    </source>
</evidence>
<feature type="domain" description="Hedgehog/Intein (Hint)" evidence="1">
    <location>
        <begin position="163"/>
        <end position="309"/>
    </location>
</feature>
<proteinExistence type="predicted"/>
<dbReference type="Pfam" id="PF13403">
    <property type="entry name" value="Hint_2"/>
    <property type="match status" value="1"/>
</dbReference>
<name>A0AAE3NRY4_9RHOB</name>
<dbReference type="InterPro" id="IPR028992">
    <property type="entry name" value="Hedgehog/Intein_dom"/>
</dbReference>
<protein>
    <submittedName>
        <fullName evidence="2">Hint domain-containing protein</fullName>
    </submittedName>
</protein>
<sequence>MTLIPDLIELSSIGSDRTYTPGPDGGGEILGVVDDAVYSGDGDNPPGEIVELNETASGGGVLTIGDTAYSIELVVPGTGGVDLAFADGTSLTLTGDGGATEVVFIVATPTNGGAVRYFMAVDDTAAGGDLPPITSITTHALDWDPAGDDVRINLDVDNAISAVCFAAGTRIAVPGGTRPVERLPPGQVVQTMDRGAQPVRWTGRAVLTARDLRAHPHLAPVRFAPGALAAGRPHRALTVSPQHRILLSSPIAARMFGCREVLVPAVKLTGLAGVEQLTGAGGVTYHHLLLDRHEIILAEGAATESMLRGREALRALPPEARDEIARLFPDAPVERPSEAARPIQAGRGRLARLILRHRKNGKPLFPAPP</sequence>
<reference evidence="2" key="1">
    <citation type="submission" date="2023-03" db="EMBL/GenBank/DDBJ databases">
        <title>Multiphase analysis and comparison of six strains from genera Psychromarinibacter, Lutimaribacter, and Maritimibacter, including a novel species: Psychromarinibacter sediminicola sp. nov.</title>
        <authorList>
            <person name="Wang Y.-H."/>
            <person name="Ye M.-Q."/>
            <person name="Du Z.-J."/>
        </authorList>
    </citation>
    <scope>NUCLEOTIDE SEQUENCE</scope>
    <source>
        <strain evidence="2">C21-152</strain>
    </source>
</reference>
<gene>
    <name evidence="2" type="ORF">P1J78_03800</name>
</gene>
<dbReference type="SUPFAM" id="SSF51294">
    <property type="entry name" value="Hedgehog/intein (Hint) domain"/>
    <property type="match status" value="1"/>
</dbReference>
<dbReference type="RefSeq" id="WP_275565992.1">
    <property type="nucleotide sequence ID" value="NZ_JARGYC010000006.1"/>
</dbReference>
<keyword evidence="3" id="KW-1185">Reference proteome</keyword>
<organism evidence="2 3">
    <name type="scientific">Psychromarinibacter sediminicola</name>
    <dbReference type="NCBI Taxonomy" id="3033385"/>
    <lineage>
        <taxon>Bacteria</taxon>
        <taxon>Pseudomonadati</taxon>
        <taxon>Pseudomonadota</taxon>
        <taxon>Alphaproteobacteria</taxon>
        <taxon>Rhodobacterales</taxon>
        <taxon>Paracoccaceae</taxon>
        <taxon>Psychromarinibacter</taxon>
    </lineage>
</organism>
<accession>A0AAE3NRY4</accession>